<dbReference type="EMBL" id="MN356397">
    <property type="protein sequence ID" value="QNN84843.1"/>
    <property type="molecule type" value="Genomic_DNA"/>
</dbReference>
<accession>A0A0U3SXA9</accession>
<feature type="domain" description="NADH:quinone oxidoreductase/Mrp antiporter transmembrane" evidence="18">
    <location>
        <begin position="112"/>
        <end position="403"/>
    </location>
</feature>
<reference evidence="21" key="2">
    <citation type="submission" date="2019-08" db="EMBL/GenBank/DDBJ databases">
        <title>Densely sampling genomes across the diversity of birds increases power of comparative genomics analyses.</title>
        <authorList>
            <consortium name="B10K project Consortium"/>
            <person name="Feng S."/>
            <person name="Stiller J."/>
            <person name="Andreu-Sanchez S."/>
            <person name="Margaryan A."/>
            <person name="Chen W."/>
            <person name="Paten B."/>
            <person name="Zhang G."/>
        </authorList>
    </citation>
    <scope>NUCLEOTIDE SEQUENCE</scope>
</reference>
<dbReference type="GeneID" id="26889282"/>
<dbReference type="NCBIfam" id="TIGR01972">
    <property type="entry name" value="NDH_I_M"/>
    <property type="match status" value="1"/>
</dbReference>
<keyword evidence="10 16" id="KW-1133">Transmembrane helix</keyword>
<keyword evidence="7 16" id="KW-0812">Transmembrane</keyword>
<evidence type="ECO:0000256" key="12">
    <source>
        <dbReference type="ARBA" id="ARBA00023075"/>
    </source>
</evidence>
<dbReference type="GO" id="GO:0015990">
    <property type="term" value="P:electron transport coupled proton transport"/>
    <property type="evidence" value="ECO:0007669"/>
    <property type="project" value="TreeGrafter"/>
</dbReference>
<feature type="chain" id="PRO_5033727358" description="NADH-ubiquinone oxidoreductase chain 4" evidence="17">
    <location>
        <begin position="18"/>
        <end position="459"/>
    </location>
</feature>
<evidence type="ECO:0000256" key="8">
    <source>
        <dbReference type="ARBA" id="ARBA00022967"/>
    </source>
</evidence>
<dbReference type="PANTHER" id="PTHR43507">
    <property type="entry name" value="NADH-UBIQUINONE OXIDOREDUCTASE CHAIN 4"/>
    <property type="match status" value="1"/>
</dbReference>
<feature type="transmembrane region" description="Helical" evidence="16">
    <location>
        <begin position="259"/>
        <end position="278"/>
    </location>
</feature>
<feature type="transmembrane region" description="Helical" evidence="16">
    <location>
        <begin position="61"/>
        <end position="82"/>
    </location>
</feature>
<protein>
    <recommendedName>
        <fullName evidence="4 16">NADH-ubiquinone oxidoreductase chain 4</fullName>
        <ecNumber evidence="3 16">7.1.1.2</ecNumber>
    </recommendedName>
</protein>
<evidence type="ECO:0000256" key="14">
    <source>
        <dbReference type="ARBA" id="ARBA00023136"/>
    </source>
</evidence>
<evidence type="ECO:0000256" key="9">
    <source>
        <dbReference type="ARBA" id="ARBA00022982"/>
    </source>
</evidence>
<evidence type="ECO:0000256" key="6">
    <source>
        <dbReference type="ARBA" id="ARBA00022660"/>
    </source>
</evidence>
<feature type="signal peptide" evidence="17">
    <location>
        <begin position="1"/>
        <end position="17"/>
    </location>
</feature>
<evidence type="ECO:0000256" key="5">
    <source>
        <dbReference type="ARBA" id="ARBA00022448"/>
    </source>
</evidence>
<dbReference type="GO" id="GO:0031966">
    <property type="term" value="C:mitochondrial membrane"/>
    <property type="evidence" value="ECO:0007669"/>
    <property type="project" value="UniProtKB-SubCell"/>
</dbReference>
<comment type="catalytic activity">
    <reaction evidence="15 16">
        <text>a ubiquinone + NADH + 5 H(+)(in) = a ubiquinol + NAD(+) + 4 H(+)(out)</text>
        <dbReference type="Rhea" id="RHEA:29091"/>
        <dbReference type="Rhea" id="RHEA-COMP:9565"/>
        <dbReference type="Rhea" id="RHEA-COMP:9566"/>
        <dbReference type="ChEBI" id="CHEBI:15378"/>
        <dbReference type="ChEBI" id="CHEBI:16389"/>
        <dbReference type="ChEBI" id="CHEBI:17976"/>
        <dbReference type="ChEBI" id="CHEBI:57540"/>
        <dbReference type="ChEBI" id="CHEBI:57945"/>
        <dbReference type="EC" id="7.1.1.2"/>
    </reaction>
</comment>
<dbReference type="Pfam" id="PF00361">
    <property type="entry name" value="Proton_antipo_M"/>
    <property type="match status" value="1"/>
</dbReference>
<evidence type="ECO:0000256" key="7">
    <source>
        <dbReference type="ARBA" id="ARBA00022692"/>
    </source>
</evidence>
<keyword evidence="8" id="KW-1278">Translocase</keyword>
<evidence type="ECO:0000256" key="13">
    <source>
        <dbReference type="ARBA" id="ARBA00023128"/>
    </source>
</evidence>
<dbReference type="InterPro" id="IPR003918">
    <property type="entry name" value="NADH_UbQ_OxRdtase"/>
</dbReference>
<feature type="transmembrane region" description="Helical" evidence="16">
    <location>
        <begin position="389"/>
        <end position="412"/>
    </location>
</feature>
<feature type="transmembrane region" description="Helical" evidence="16">
    <location>
        <begin position="309"/>
        <end position="330"/>
    </location>
</feature>
<name>A0A0U3SXA9_CALSU</name>
<evidence type="ECO:0000256" key="1">
    <source>
        <dbReference type="ARBA" id="ARBA00004225"/>
    </source>
</evidence>
<feature type="transmembrane region" description="Helical" evidence="16">
    <location>
        <begin position="94"/>
        <end position="110"/>
    </location>
</feature>
<dbReference type="RefSeq" id="YP_009231324.1">
    <property type="nucleotide sequence ID" value="NC_029340.1"/>
</dbReference>
<evidence type="ECO:0000256" key="11">
    <source>
        <dbReference type="ARBA" id="ARBA00023027"/>
    </source>
</evidence>
<keyword evidence="9 16" id="KW-0249">Electron transport</keyword>
<dbReference type="EMBL" id="KT722338">
    <property type="protein sequence ID" value="ALV90002.1"/>
    <property type="molecule type" value="Genomic_DNA"/>
</dbReference>
<keyword evidence="17" id="KW-0732">Signal</keyword>
<reference evidence="20" key="1">
    <citation type="journal article" date="2015" name="PLoS ONE">
        <title>Northern Bobwhite (Colinus virginianus) Mitochondrial Population Genomics Reveals Structure, Divergence, and Evidence for Heteroplasmy.</title>
        <authorList>
            <person name="Halley Y.A."/>
            <person name="Oldeschulte D.L."/>
            <person name="Bhattarai E.K."/>
            <person name="Hill J."/>
            <person name="Metz R.P."/>
            <person name="Johnson C.D."/>
            <person name="Presley S.M."/>
            <person name="Ruzicka R.E."/>
            <person name="Rollins D."/>
            <person name="Peterson M.J."/>
            <person name="Murphy W.J."/>
            <person name="Seabury C.M."/>
        </authorList>
    </citation>
    <scope>NUCLEOTIDE SEQUENCE</scope>
    <source>
        <tissue evidence="20">Skeletal muscle</tissue>
    </source>
</reference>
<keyword evidence="11 16" id="KW-0520">NAD</keyword>
<keyword evidence="12 16" id="KW-0830">Ubiquinone</keyword>
<evidence type="ECO:0000256" key="2">
    <source>
        <dbReference type="ARBA" id="ARBA00009025"/>
    </source>
</evidence>
<comment type="similarity">
    <text evidence="2 16">Belongs to the complex I subunit 4 family.</text>
</comment>
<keyword evidence="5 16" id="KW-0813">Transport</keyword>
<feature type="transmembrane region" description="Helical" evidence="16">
    <location>
        <begin position="23"/>
        <end position="41"/>
    </location>
</feature>
<evidence type="ECO:0000256" key="15">
    <source>
        <dbReference type="ARBA" id="ARBA00049551"/>
    </source>
</evidence>
<comment type="subcellular location">
    <subcellularLocation>
        <location evidence="1 16">Mitochondrion membrane</location>
        <topology evidence="1 16">Multi-pass membrane protein</topology>
    </subcellularLocation>
</comment>
<keyword evidence="14 16" id="KW-0472">Membrane</keyword>
<feature type="transmembrane region" description="Helical" evidence="16">
    <location>
        <begin position="228"/>
        <end position="247"/>
    </location>
</feature>
<geneLocation type="mitochondrion" evidence="20"/>
<evidence type="ECO:0000256" key="17">
    <source>
        <dbReference type="SAM" id="SignalP"/>
    </source>
</evidence>
<dbReference type="GO" id="GO:0008137">
    <property type="term" value="F:NADH dehydrogenase (ubiquinone) activity"/>
    <property type="evidence" value="ECO:0007669"/>
    <property type="project" value="UniProtKB-UniRule"/>
</dbReference>
<keyword evidence="6 16" id="KW-0679">Respiratory chain</keyword>
<evidence type="ECO:0000313" key="21">
    <source>
        <dbReference type="EMBL" id="QNN84843.1"/>
    </source>
</evidence>
<evidence type="ECO:0000256" key="10">
    <source>
        <dbReference type="ARBA" id="ARBA00022989"/>
    </source>
</evidence>
<dbReference type="GO" id="GO:0042773">
    <property type="term" value="P:ATP synthesis coupled electron transport"/>
    <property type="evidence" value="ECO:0007669"/>
    <property type="project" value="InterPro"/>
</dbReference>
<dbReference type="GO" id="GO:0003954">
    <property type="term" value="F:NADH dehydrogenase activity"/>
    <property type="evidence" value="ECO:0007669"/>
    <property type="project" value="TreeGrafter"/>
</dbReference>
<evidence type="ECO:0000259" key="19">
    <source>
        <dbReference type="Pfam" id="PF01059"/>
    </source>
</evidence>
<dbReference type="PRINTS" id="PR01437">
    <property type="entry name" value="NUOXDRDTASE4"/>
</dbReference>
<feature type="transmembrane region" description="Helical" evidence="16">
    <location>
        <begin position="285"/>
        <end position="303"/>
    </location>
</feature>
<proteinExistence type="inferred from homology"/>
<dbReference type="InterPro" id="IPR001750">
    <property type="entry name" value="ND/Mrp_TM"/>
</dbReference>
<sequence length="459" mass="50951">MLKIILPTAMLLPMALLSPPKTMWMNTTTYSLLIALISLQWLTPSYYPSKNLTLWTGIDQISTPLLALSCWFLPLMILASQGHLQHEPHTRKRTFISALIIIQPFIMLAFSATELILFYIAFEATLIPTLILITRWGNQPERLSAGIYLLFYTLISSLPLLIAILFLHSKTGTLHLPILKLTPPNPTTQWSNLVSNLALLVAFMVKAPLYGLHLWLPKAHVEAPIAGSMLLAALLLKLGGYGIMRITLLMGPSSSHLCYPFLTLALWGALMTSSICLRQTDLKSLIAYSSVSHMGLVIAASMIQTHWSFSGAMILMISHGLTSSMLFCLANTNYERTHSRILILTRGLQPLLPLMSTWWLLANMTNMALPPTTNLMAELTIMVSLFNWSFPTIILTGTATLLTASYTLYMLLSTQRGTLPTHITSTPNSNTREHLLMTLHIIPLLALILKPELISGTPL</sequence>
<evidence type="ECO:0000256" key="3">
    <source>
        <dbReference type="ARBA" id="ARBA00012944"/>
    </source>
</evidence>
<dbReference type="AlphaFoldDB" id="A0A0U3SXA9"/>
<dbReference type="CTD" id="4538"/>
<evidence type="ECO:0000256" key="16">
    <source>
        <dbReference type="RuleBase" id="RU003297"/>
    </source>
</evidence>
<evidence type="ECO:0000256" key="4">
    <source>
        <dbReference type="ARBA" id="ARBA00021006"/>
    </source>
</evidence>
<dbReference type="InterPro" id="IPR000260">
    <property type="entry name" value="NADH4_N"/>
</dbReference>
<feature type="transmembrane region" description="Helical" evidence="16">
    <location>
        <begin position="145"/>
        <end position="167"/>
    </location>
</feature>
<feature type="transmembrane region" description="Helical" evidence="16">
    <location>
        <begin position="193"/>
        <end position="216"/>
    </location>
</feature>
<evidence type="ECO:0000313" key="20">
    <source>
        <dbReference type="EMBL" id="ALV90002.1"/>
    </source>
</evidence>
<feature type="domain" description="NADH:ubiquinone oxidoreductase chain 4 N-terminal" evidence="19">
    <location>
        <begin position="1"/>
        <end position="109"/>
    </location>
</feature>
<gene>
    <name evidence="20" type="primary">ND4</name>
</gene>
<dbReference type="Pfam" id="PF01059">
    <property type="entry name" value="Oxidored_q5_N"/>
    <property type="match status" value="1"/>
</dbReference>
<evidence type="ECO:0000259" key="18">
    <source>
        <dbReference type="Pfam" id="PF00361"/>
    </source>
</evidence>
<keyword evidence="13 16" id="KW-0496">Mitochondrion</keyword>
<dbReference type="EC" id="7.1.1.2" evidence="3 16"/>
<dbReference type="GO" id="GO:0048039">
    <property type="term" value="F:ubiquinone binding"/>
    <property type="evidence" value="ECO:0007669"/>
    <property type="project" value="TreeGrafter"/>
</dbReference>
<comment type="function">
    <text evidence="16">Core subunit of the mitochondrial membrane respiratory chain NADH dehydrogenase (Complex I) which catalyzes electron transfer from NADH through the respiratory chain, using ubiquinone as an electron acceptor. Essential for the catalytic activity and assembly of complex I.</text>
</comment>
<feature type="transmembrane region" description="Helical" evidence="16">
    <location>
        <begin position="116"/>
        <end position="133"/>
    </location>
</feature>
<dbReference type="InterPro" id="IPR010227">
    <property type="entry name" value="NADH_Q_OxRdtase_chainM/4"/>
</dbReference>
<organism evidence="20">
    <name type="scientific">Callipepla squamata</name>
    <name type="common">Scaled quail</name>
    <dbReference type="NCBI Taxonomy" id="9009"/>
    <lineage>
        <taxon>Eukaryota</taxon>
        <taxon>Metazoa</taxon>
        <taxon>Chordata</taxon>
        <taxon>Craniata</taxon>
        <taxon>Vertebrata</taxon>
        <taxon>Euteleostomi</taxon>
        <taxon>Archelosauria</taxon>
        <taxon>Archosauria</taxon>
        <taxon>Dinosauria</taxon>
        <taxon>Saurischia</taxon>
        <taxon>Theropoda</taxon>
        <taxon>Coelurosauria</taxon>
        <taxon>Aves</taxon>
        <taxon>Neognathae</taxon>
        <taxon>Galloanserae</taxon>
        <taxon>Galliformes</taxon>
        <taxon>Odontophoridae</taxon>
        <taxon>Callipepla</taxon>
    </lineage>
</organism>
<dbReference type="PANTHER" id="PTHR43507:SF20">
    <property type="entry name" value="NADH-UBIQUINONE OXIDOREDUCTASE CHAIN 4"/>
    <property type="match status" value="1"/>
</dbReference>